<feature type="transmembrane region" description="Helical" evidence="9">
    <location>
        <begin position="267"/>
        <end position="286"/>
    </location>
</feature>
<dbReference type="InterPro" id="IPR052157">
    <property type="entry name" value="BCAA_transport_permease"/>
</dbReference>
<dbReference type="InterPro" id="IPR001851">
    <property type="entry name" value="ABC_transp_permease"/>
</dbReference>
<keyword evidence="7 9" id="KW-0472">Membrane</keyword>
<comment type="subcellular location">
    <subcellularLocation>
        <location evidence="1">Cell membrane</location>
        <topology evidence="1">Multi-pass membrane protein</topology>
    </subcellularLocation>
</comment>
<name>A0A4D7ASK6_9HYPH</name>
<organism evidence="10 11">
    <name type="scientific">Phreatobacter stygius</name>
    <dbReference type="NCBI Taxonomy" id="1940610"/>
    <lineage>
        <taxon>Bacteria</taxon>
        <taxon>Pseudomonadati</taxon>
        <taxon>Pseudomonadota</taxon>
        <taxon>Alphaproteobacteria</taxon>
        <taxon>Hyphomicrobiales</taxon>
        <taxon>Phreatobacteraceae</taxon>
        <taxon>Phreatobacter</taxon>
    </lineage>
</organism>
<keyword evidence="6 9" id="KW-1133">Transmembrane helix</keyword>
<dbReference type="PANTHER" id="PTHR11795">
    <property type="entry name" value="BRANCHED-CHAIN AMINO ACID TRANSPORT SYSTEM PERMEASE PROTEIN LIVH"/>
    <property type="match status" value="1"/>
</dbReference>
<evidence type="ECO:0000256" key="6">
    <source>
        <dbReference type="ARBA" id="ARBA00022989"/>
    </source>
</evidence>
<feature type="transmembrane region" description="Helical" evidence="9">
    <location>
        <begin position="148"/>
        <end position="168"/>
    </location>
</feature>
<protein>
    <submittedName>
        <fullName evidence="10">Branched-chain amino acid ABC transporter permease</fullName>
    </submittedName>
</protein>
<keyword evidence="3" id="KW-1003">Cell membrane</keyword>
<feature type="transmembrane region" description="Helical" evidence="9">
    <location>
        <begin position="65"/>
        <end position="89"/>
    </location>
</feature>
<dbReference type="Proteomes" id="UP000298781">
    <property type="component" value="Chromosome"/>
</dbReference>
<dbReference type="PANTHER" id="PTHR11795:SF451">
    <property type="entry name" value="ABC TRANSPORTER PERMEASE PROTEIN"/>
    <property type="match status" value="1"/>
</dbReference>
<keyword evidence="4 9" id="KW-0812">Transmembrane</keyword>
<dbReference type="RefSeq" id="WP_136959917.1">
    <property type="nucleotide sequence ID" value="NZ_CP039690.1"/>
</dbReference>
<evidence type="ECO:0000256" key="4">
    <source>
        <dbReference type="ARBA" id="ARBA00022692"/>
    </source>
</evidence>
<feature type="transmembrane region" description="Helical" evidence="9">
    <location>
        <begin position="101"/>
        <end position="122"/>
    </location>
</feature>
<dbReference type="KEGG" id="pstg:E8M01_09600"/>
<evidence type="ECO:0000313" key="11">
    <source>
        <dbReference type="Proteomes" id="UP000298781"/>
    </source>
</evidence>
<feature type="transmembrane region" description="Helical" evidence="9">
    <location>
        <begin position="15"/>
        <end position="35"/>
    </location>
</feature>
<feature type="transmembrane region" description="Helical" evidence="9">
    <location>
        <begin position="189"/>
        <end position="213"/>
    </location>
</feature>
<dbReference type="AlphaFoldDB" id="A0A4D7ASK6"/>
<evidence type="ECO:0000256" key="1">
    <source>
        <dbReference type="ARBA" id="ARBA00004651"/>
    </source>
</evidence>
<sequence>MFANIDLVDLVETSLAGLGTGALLALTGVAFVIIYKATKVINLAIGEMLMVGAFVFYGFSAGLALPIWAAIPATLVVAALVGGVIERLMIRPLMKDNPISVFMVTIGLSSILIGLAEIIWTAEPRRLPEFLPSQPVIIGEAFVASKTAYSFLIAAAVVSALITVFAFWRGGVALRATATDRAAASSVGINVAGVFSFSWMLASVVAALAGILVGSVGGISSAMGLFGLSVFVVVILGGLDSIAGALIAGLFVGWLEAMVGRVFGGEFKLVATFSILLIVLTVRPYGLFGTHEIERL</sequence>
<keyword evidence="11" id="KW-1185">Reference proteome</keyword>
<dbReference type="GO" id="GO:0022857">
    <property type="term" value="F:transmembrane transporter activity"/>
    <property type="evidence" value="ECO:0007669"/>
    <property type="project" value="InterPro"/>
</dbReference>
<evidence type="ECO:0000256" key="3">
    <source>
        <dbReference type="ARBA" id="ARBA00022475"/>
    </source>
</evidence>
<proteinExistence type="inferred from homology"/>
<feature type="transmembrane region" description="Helical" evidence="9">
    <location>
        <begin position="40"/>
        <end position="59"/>
    </location>
</feature>
<dbReference type="CDD" id="cd06582">
    <property type="entry name" value="TM_PBP1_LivH_like"/>
    <property type="match status" value="1"/>
</dbReference>
<gene>
    <name evidence="10" type="ORF">E8M01_09600</name>
</gene>
<accession>A0A4D7ASK6</accession>
<evidence type="ECO:0000256" key="9">
    <source>
        <dbReference type="SAM" id="Phobius"/>
    </source>
</evidence>
<evidence type="ECO:0000313" key="10">
    <source>
        <dbReference type="EMBL" id="QCI64464.1"/>
    </source>
</evidence>
<reference evidence="10 11" key="1">
    <citation type="submission" date="2019-04" db="EMBL/GenBank/DDBJ databases">
        <title>Phreatobacter aquaticus sp. nov.</title>
        <authorList>
            <person name="Choi A."/>
        </authorList>
    </citation>
    <scope>NUCLEOTIDE SEQUENCE [LARGE SCALE GENOMIC DNA]</scope>
    <source>
        <strain evidence="10 11">KCTC 52518</strain>
    </source>
</reference>
<dbReference type="GO" id="GO:0005886">
    <property type="term" value="C:plasma membrane"/>
    <property type="evidence" value="ECO:0007669"/>
    <property type="project" value="UniProtKB-SubCell"/>
</dbReference>
<dbReference type="OrthoDB" id="9778908at2"/>
<evidence type="ECO:0000256" key="8">
    <source>
        <dbReference type="ARBA" id="ARBA00037998"/>
    </source>
</evidence>
<comment type="similarity">
    <text evidence="8">Belongs to the binding-protein-dependent transport system permease family. LivHM subfamily.</text>
</comment>
<evidence type="ECO:0000256" key="5">
    <source>
        <dbReference type="ARBA" id="ARBA00022970"/>
    </source>
</evidence>
<dbReference type="Pfam" id="PF02653">
    <property type="entry name" value="BPD_transp_2"/>
    <property type="match status" value="1"/>
</dbReference>
<keyword evidence="2" id="KW-0813">Transport</keyword>
<feature type="transmembrane region" description="Helical" evidence="9">
    <location>
        <begin position="225"/>
        <end position="255"/>
    </location>
</feature>
<dbReference type="GO" id="GO:0006865">
    <property type="term" value="P:amino acid transport"/>
    <property type="evidence" value="ECO:0007669"/>
    <property type="project" value="UniProtKB-KW"/>
</dbReference>
<evidence type="ECO:0000256" key="2">
    <source>
        <dbReference type="ARBA" id="ARBA00022448"/>
    </source>
</evidence>
<keyword evidence="5" id="KW-0029">Amino-acid transport</keyword>
<dbReference type="EMBL" id="CP039690">
    <property type="protein sequence ID" value="QCI64464.1"/>
    <property type="molecule type" value="Genomic_DNA"/>
</dbReference>
<evidence type="ECO:0000256" key="7">
    <source>
        <dbReference type="ARBA" id="ARBA00023136"/>
    </source>
</evidence>